<dbReference type="GO" id="GO:0004222">
    <property type="term" value="F:metalloendopeptidase activity"/>
    <property type="evidence" value="ECO:0007669"/>
    <property type="project" value="InterPro"/>
</dbReference>
<keyword evidence="8 12" id="KW-0862">Zinc</keyword>
<dbReference type="PANTHER" id="PTHR37016:SF3">
    <property type="entry name" value="NEUTRAL PROTEASE 2-RELATED"/>
    <property type="match status" value="1"/>
</dbReference>
<reference evidence="15" key="2">
    <citation type="journal article" date="2019" name="Mol. Plant Microbe Interact.">
        <title>Genome sequence resources for four phytopathogenic fungi from the Colletotrichum orbiculare species complex.</title>
        <authorList>
            <person name="Gan P."/>
            <person name="Tsushima A."/>
            <person name="Narusaka M."/>
            <person name="Narusaka Y."/>
            <person name="Takano Y."/>
            <person name="Kubo Y."/>
            <person name="Shirasu K."/>
        </authorList>
    </citation>
    <scope>GENOME REANNOTATION</scope>
    <source>
        <strain evidence="15">104-T / ATCC 96160 / CBS 514.97 / LARS 414 / MAFF 240422</strain>
    </source>
</reference>
<feature type="active site" evidence="11">
    <location>
        <position position="310"/>
    </location>
</feature>
<dbReference type="Gene3D" id="2.60.40.2970">
    <property type="match status" value="1"/>
</dbReference>
<comment type="cofactor">
    <cofactor evidence="12 13">
        <name>Zn(2+)</name>
        <dbReference type="ChEBI" id="CHEBI:29105"/>
    </cofactor>
    <text evidence="12 13">Binds 1 zinc ion per subunit.</text>
</comment>
<keyword evidence="13" id="KW-0964">Secreted</keyword>
<evidence type="ECO:0000256" key="5">
    <source>
        <dbReference type="ARBA" id="ARBA00022723"/>
    </source>
</evidence>
<dbReference type="PANTHER" id="PTHR37016">
    <property type="match status" value="1"/>
</dbReference>
<keyword evidence="6 13" id="KW-0732">Signal</keyword>
<dbReference type="Pfam" id="PF02102">
    <property type="entry name" value="Peptidase_M35"/>
    <property type="match status" value="1"/>
</dbReference>
<dbReference type="GO" id="GO:0006508">
    <property type="term" value="P:proteolysis"/>
    <property type="evidence" value="ECO:0007669"/>
    <property type="project" value="UniProtKB-KW"/>
</dbReference>
<comment type="caution">
    <text evidence="14">The sequence shown here is derived from an EMBL/GenBank/DDBJ whole genome shotgun (WGS) entry which is preliminary data.</text>
</comment>
<evidence type="ECO:0000256" key="10">
    <source>
        <dbReference type="ARBA" id="ARBA00023145"/>
    </source>
</evidence>
<organism evidence="14 15">
    <name type="scientific">Colletotrichum orbiculare (strain 104-T / ATCC 96160 / CBS 514.97 / LARS 414 / MAFF 240422)</name>
    <name type="common">Cucumber anthracnose fungus</name>
    <name type="synonym">Colletotrichum lagenarium</name>
    <dbReference type="NCBI Taxonomy" id="1213857"/>
    <lineage>
        <taxon>Eukaryota</taxon>
        <taxon>Fungi</taxon>
        <taxon>Dikarya</taxon>
        <taxon>Ascomycota</taxon>
        <taxon>Pezizomycotina</taxon>
        <taxon>Sordariomycetes</taxon>
        <taxon>Hypocreomycetidae</taxon>
        <taxon>Glomerellales</taxon>
        <taxon>Glomerellaceae</taxon>
        <taxon>Colletotrichum</taxon>
        <taxon>Colletotrichum orbiculare species complex</taxon>
    </lineage>
</organism>
<dbReference type="InterPro" id="IPR050414">
    <property type="entry name" value="Fungal_M35_metalloproteases"/>
</dbReference>
<feature type="chain" id="PRO_5019612645" description="Neutral protease 2" evidence="13">
    <location>
        <begin position="17"/>
        <end position="359"/>
    </location>
</feature>
<dbReference type="GO" id="GO:0005576">
    <property type="term" value="C:extracellular region"/>
    <property type="evidence" value="ECO:0007669"/>
    <property type="project" value="UniProtKB-SubCell"/>
</dbReference>
<proteinExistence type="inferred from homology"/>
<evidence type="ECO:0000256" key="12">
    <source>
        <dbReference type="PIRSR" id="PIRSR601384-2"/>
    </source>
</evidence>
<feature type="binding site" evidence="12">
    <location>
        <position position="309"/>
    </location>
    <ligand>
        <name>Zn(2+)</name>
        <dbReference type="ChEBI" id="CHEBI:29105"/>
        <note>catalytic</note>
    </ligand>
</feature>
<keyword evidence="10" id="KW-0865">Zymogen</keyword>
<keyword evidence="5 12" id="KW-0479">Metal-binding</keyword>
<reference evidence="15" key="1">
    <citation type="journal article" date="2013" name="New Phytol.">
        <title>Comparative genomic and transcriptomic analyses reveal the hemibiotrophic stage shift of Colletotrichum fungi.</title>
        <authorList>
            <person name="Gan P."/>
            <person name="Ikeda K."/>
            <person name="Irieda H."/>
            <person name="Narusaka M."/>
            <person name="O'Connell R.J."/>
            <person name="Narusaka Y."/>
            <person name="Takano Y."/>
            <person name="Kubo Y."/>
            <person name="Shirasu K."/>
        </authorList>
    </citation>
    <scope>NUCLEOTIDE SEQUENCE [LARGE SCALE GENOMIC DNA]</scope>
    <source>
        <strain evidence="15">104-T / ATCC 96160 / CBS 514.97 / LARS 414 / MAFF 240422</strain>
    </source>
</reference>
<dbReference type="EMBL" id="AMCV02000059">
    <property type="protein sequence ID" value="TDZ13851.1"/>
    <property type="molecule type" value="Genomic_DNA"/>
</dbReference>
<dbReference type="SUPFAM" id="SSF55486">
    <property type="entry name" value="Metalloproteases ('zincins'), catalytic domain"/>
    <property type="match status" value="1"/>
</dbReference>
<evidence type="ECO:0000313" key="14">
    <source>
        <dbReference type="EMBL" id="TDZ13851.1"/>
    </source>
</evidence>
<keyword evidence="4 13" id="KW-0165">Cleavage on pair of basic residues</keyword>
<feature type="signal peptide" evidence="13">
    <location>
        <begin position="1"/>
        <end position="16"/>
    </location>
</feature>
<gene>
    <name evidence="14" type="ORF">Cob_v013044</name>
</gene>
<comment type="catalytic activity">
    <reaction evidence="1 13">
        <text>Preferential cleavage of bonds with hydrophobic residues in P1'. Also 3-Asn-|-Gln-4 and 8-Gly-|-Ser-9 bonds in insulin B chain.</text>
        <dbReference type="EC" id="3.4.24.39"/>
    </reaction>
</comment>
<keyword evidence="15" id="KW-1185">Reference proteome</keyword>
<evidence type="ECO:0000256" key="7">
    <source>
        <dbReference type="ARBA" id="ARBA00022801"/>
    </source>
</evidence>
<evidence type="ECO:0000256" key="1">
    <source>
        <dbReference type="ARBA" id="ARBA00001187"/>
    </source>
</evidence>
<evidence type="ECO:0000256" key="3">
    <source>
        <dbReference type="ARBA" id="ARBA00022670"/>
    </source>
</evidence>
<dbReference type="Proteomes" id="UP000014480">
    <property type="component" value="Unassembled WGS sequence"/>
</dbReference>
<protein>
    <recommendedName>
        <fullName evidence="13">Neutral protease 2</fullName>
        <ecNumber evidence="13">3.4.24.39</ecNumber>
    </recommendedName>
    <alternativeName>
        <fullName evidence="13">Deuterolysin</fullName>
    </alternativeName>
</protein>
<dbReference type="InterPro" id="IPR024079">
    <property type="entry name" value="MetalloPept_cat_dom_sf"/>
</dbReference>
<evidence type="ECO:0000256" key="6">
    <source>
        <dbReference type="ARBA" id="ARBA00022729"/>
    </source>
</evidence>
<keyword evidence="9 13" id="KW-0482">Metalloprotease</keyword>
<dbReference type="AlphaFoldDB" id="A0A484F810"/>
<comment type="similarity">
    <text evidence="2 13">Belongs to the peptidase M35 family.</text>
</comment>
<dbReference type="EC" id="3.4.24.39" evidence="13"/>
<evidence type="ECO:0000313" key="15">
    <source>
        <dbReference type="Proteomes" id="UP000014480"/>
    </source>
</evidence>
<accession>A0A484F810</accession>
<evidence type="ECO:0000256" key="2">
    <source>
        <dbReference type="ARBA" id="ARBA00010279"/>
    </source>
</evidence>
<evidence type="ECO:0000256" key="8">
    <source>
        <dbReference type="ARBA" id="ARBA00022833"/>
    </source>
</evidence>
<feature type="binding site" evidence="12">
    <location>
        <position position="322"/>
    </location>
    <ligand>
        <name>Zn(2+)</name>
        <dbReference type="ChEBI" id="CHEBI:29105"/>
        <note>catalytic</note>
    </ligand>
</feature>
<keyword evidence="7 13" id="KW-0378">Hydrolase</keyword>
<sequence length="359" mass="38985">MRSFAVLSLLVSLAMAGPVEINKRAGEPVSAQITRVGNTGVKVTLTNTGTDSIKLFVPGTILDPAPVEKVTVISSNAISVPFDGVRLRLAPPDLITGDSFKTIAPKEVLNLSFDFGQMHDLTAGGNYDITAVSSIPYAKGGSTKIEGYIPIMSNTLSVKNVNGTQAGITRRDFHLEAKRVAIQAGCTRQQNTMVNDALIHCTNLATDAARAAMNNEKKMKEYFKTFSNDARRAVSLTMTKVANECRSRLATQSVSSLYCTDVYSSCKDGVLAYTVPSLKYMVNCPLYFNRLPSLTKTCHAQDQATTTLHEMTHLTQIRGTLDWGIYGYDAIKTLPSEKNLFHADTFCLFANSVNIGSKC</sequence>
<dbReference type="GO" id="GO:0046872">
    <property type="term" value="F:metal ion binding"/>
    <property type="evidence" value="ECO:0007669"/>
    <property type="project" value="UniProtKB-KW"/>
</dbReference>
<dbReference type="Gene3D" id="3.40.390.10">
    <property type="entry name" value="Collagenase (Catalytic Domain)"/>
    <property type="match status" value="1"/>
</dbReference>
<evidence type="ECO:0000256" key="4">
    <source>
        <dbReference type="ARBA" id="ARBA00022685"/>
    </source>
</evidence>
<comment type="subcellular location">
    <subcellularLocation>
        <location evidence="13">Secreted</location>
    </subcellularLocation>
</comment>
<dbReference type="PRINTS" id="PR00768">
    <property type="entry name" value="DEUTEROLYSIN"/>
</dbReference>
<dbReference type="InterPro" id="IPR001384">
    <property type="entry name" value="Peptidase_M35"/>
</dbReference>
<evidence type="ECO:0000256" key="9">
    <source>
        <dbReference type="ARBA" id="ARBA00023049"/>
    </source>
</evidence>
<dbReference type="OrthoDB" id="412874at2759"/>
<name>A0A484F810_COLOR</name>
<feature type="binding site" evidence="12">
    <location>
        <position position="313"/>
    </location>
    <ligand>
        <name>Zn(2+)</name>
        <dbReference type="ChEBI" id="CHEBI:29105"/>
        <note>catalytic</note>
    </ligand>
</feature>
<comment type="function">
    <text evidence="13">Secreted metalloproteinase that allows assimilation of proteinaceous substrates. Shows high activities on basic nuclear substrates such as histone and protamine.</text>
</comment>
<dbReference type="STRING" id="1213857.A0A484F810"/>
<dbReference type="CDD" id="cd11008">
    <property type="entry name" value="M35_deuterolysin_like"/>
    <property type="match status" value="1"/>
</dbReference>
<keyword evidence="3 13" id="KW-0645">Protease</keyword>
<evidence type="ECO:0000256" key="13">
    <source>
        <dbReference type="RuleBase" id="RU361126"/>
    </source>
</evidence>
<evidence type="ECO:0000256" key="11">
    <source>
        <dbReference type="PIRSR" id="PIRSR601384-1"/>
    </source>
</evidence>